<dbReference type="EMBL" id="BAAANT010000031">
    <property type="protein sequence ID" value="GAA2151113.1"/>
    <property type="molecule type" value="Genomic_DNA"/>
</dbReference>
<dbReference type="SUPFAM" id="SSF48239">
    <property type="entry name" value="Terpenoid cyclases/Protein prenyltransferases"/>
    <property type="match status" value="1"/>
</dbReference>
<protein>
    <recommendedName>
        <fullName evidence="4">Squalene cyclase C-terminal domain-containing protein</fullName>
    </recommendedName>
</protein>
<feature type="region of interest" description="Disordered" evidence="1">
    <location>
        <begin position="381"/>
        <end position="424"/>
    </location>
</feature>
<sequence>MATSTSAVPPLSRRGAGAGTGGLAAQWAEVLRCRDRLARRVAGRVGADGLVSAPCESRVLESALLLALLTAEECAPEARDRLARYLKTTLDTRPPDAIQVALGRAALGEAVPGDSFVQRALAPVDHFTAERKRLMFQTLLAELRAADFPRGPLEAFRAEGQQSWLQLEMRALKVLAGFGTGAERAITEQDWAALAPAVRPGPVWEGNQLARLLGLLALRKHPAHRPAVLEALATVTAELRPDGGLPFITGMDVFATAIAGSALAGTSRPRALLAAMADGLGAQQNRDGGFGFTRGVGQSDVDDASYSIEFLRAVAPGRHRRTITAAERYLLAQRNPDGGFPTFARGTRSEIAMTAAAVNALAPEPAHRAVAERGLAFITGRAGRTDRSDRSDRLDRGDRPGRSGRAGRAGPAGRAAYSGPERPVPARPYGILERSWSRNAGNAVFRVTLACDTLRPGADRELRRAAGAVKRGAAAYLADVQNTDGGWGHQPEDPSDPISTAYAVIALSRSPAHASARHRALDHLVEAEQPGGGYVSRPDQAGPRPLLYDVPALADVCVLLALAHAVGPSGVRSAG</sequence>
<dbReference type="Proteomes" id="UP001422759">
    <property type="component" value="Unassembled WGS sequence"/>
</dbReference>
<feature type="compositionally biased region" description="Low complexity" evidence="1">
    <location>
        <begin position="406"/>
        <end position="420"/>
    </location>
</feature>
<dbReference type="CDD" id="cd00688">
    <property type="entry name" value="ISOPREN_C2_like"/>
    <property type="match status" value="1"/>
</dbReference>
<dbReference type="InterPro" id="IPR008930">
    <property type="entry name" value="Terpenoid_cyclase/PrenylTrfase"/>
</dbReference>
<comment type="caution">
    <text evidence="2">The sequence shown here is derived from an EMBL/GenBank/DDBJ whole genome shotgun (WGS) entry which is preliminary data.</text>
</comment>
<evidence type="ECO:0000313" key="3">
    <source>
        <dbReference type="Proteomes" id="UP001422759"/>
    </source>
</evidence>
<gene>
    <name evidence="2" type="ORF">GCM10009760_46110</name>
</gene>
<name>A0ABP5LP64_9ACTN</name>
<evidence type="ECO:0000256" key="1">
    <source>
        <dbReference type="SAM" id="MobiDB-lite"/>
    </source>
</evidence>
<dbReference type="RefSeq" id="WP_344467833.1">
    <property type="nucleotide sequence ID" value="NZ_BAAANT010000031.1"/>
</dbReference>
<dbReference type="Gene3D" id="1.50.10.20">
    <property type="match status" value="2"/>
</dbReference>
<proteinExistence type="predicted"/>
<accession>A0ABP5LP64</accession>
<feature type="region of interest" description="Disordered" evidence="1">
    <location>
        <begin position="1"/>
        <end position="20"/>
    </location>
</feature>
<organism evidence="2 3">
    <name type="scientific">Kitasatospora kazusensis</name>
    <dbReference type="NCBI Taxonomy" id="407974"/>
    <lineage>
        <taxon>Bacteria</taxon>
        <taxon>Bacillati</taxon>
        <taxon>Actinomycetota</taxon>
        <taxon>Actinomycetes</taxon>
        <taxon>Kitasatosporales</taxon>
        <taxon>Streptomycetaceae</taxon>
        <taxon>Kitasatospora</taxon>
    </lineage>
</organism>
<keyword evidence="3" id="KW-1185">Reference proteome</keyword>
<evidence type="ECO:0000313" key="2">
    <source>
        <dbReference type="EMBL" id="GAA2151113.1"/>
    </source>
</evidence>
<evidence type="ECO:0008006" key="4">
    <source>
        <dbReference type="Google" id="ProtNLM"/>
    </source>
</evidence>
<reference evidence="3" key="1">
    <citation type="journal article" date="2019" name="Int. J. Syst. Evol. Microbiol.">
        <title>The Global Catalogue of Microorganisms (GCM) 10K type strain sequencing project: providing services to taxonomists for standard genome sequencing and annotation.</title>
        <authorList>
            <consortium name="The Broad Institute Genomics Platform"/>
            <consortium name="The Broad Institute Genome Sequencing Center for Infectious Disease"/>
            <person name="Wu L."/>
            <person name="Ma J."/>
        </authorList>
    </citation>
    <scope>NUCLEOTIDE SEQUENCE [LARGE SCALE GENOMIC DNA]</scope>
    <source>
        <strain evidence="3">JCM 14560</strain>
    </source>
</reference>
<feature type="compositionally biased region" description="Basic and acidic residues" evidence="1">
    <location>
        <begin position="383"/>
        <end position="401"/>
    </location>
</feature>